<dbReference type="EMBL" id="SLXP01000002">
    <property type="protein sequence ID" value="TCP43247.1"/>
    <property type="molecule type" value="Genomic_DNA"/>
</dbReference>
<evidence type="ECO:0000313" key="2">
    <source>
        <dbReference type="Proteomes" id="UP000294835"/>
    </source>
</evidence>
<evidence type="ECO:0000313" key="1">
    <source>
        <dbReference type="EMBL" id="TCP43247.1"/>
    </source>
</evidence>
<dbReference type="Proteomes" id="UP000294835">
    <property type="component" value="Unassembled WGS sequence"/>
</dbReference>
<name>A0A4R2Q3U0_9RHOB</name>
<protein>
    <submittedName>
        <fullName evidence="1">Uncharacterized protein</fullName>
    </submittedName>
</protein>
<proteinExistence type="predicted"/>
<gene>
    <name evidence="1" type="ORF">EV662_102444</name>
</gene>
<accession>A0A4R2Q3U0</accession>
<organism evidence="1 2">
    <name type="scientific">Rhodovulum marinum</name>
    <dbReference type="NCBI Taxonomy" id="320662"/>
    <lineage>
        <taxon>Bacteria</taxon>
        <taxon>Pseudomonadati</taxon>
        <taxon>Pseudomonadota</taxon>
        <taxon>Alphaproteobacteria</taxon>
        <taxon>Rhodobacterales</taxon>
        <taxon>Paracoccaceae</taxon>
        <taxon>Rhodovulum</taxon>
    </lineage>
</organism>
<keyword evidence="2" id="KW-1185">Reference proteome</keyword>
<dbReference type="AlphaFoldDB" id="A0A4R2Q3U0"/>
<reference evidence="1 2" key="1">
    <citation type="submission" date="2019-03" db="EMBL/GenBank/DDBJ databases">
        <title>Genomic Encyclopedia of Type Strains, Phase IV (KMG-IV): sequencing the most valuable type-strain genomes for metagenomic binning, comparative biology and taxonomic classification.</title>
        <authorList>
            <person name="Goeker M."/>
        </authorList>
    </citation>
    <scope>NUCLEOTIDE SEQUENCE [LARGE SCALE GENOMIC DNA]</scope>
    <source>
        <strain evidence="1 2">DSM 18063</strain>
    </source>
</reference>
<sequence>MRFLLTFGGADLYMAANPTERARVVQLVGVDLARALGAADLPSRVPLAKPGLAACLSHEGQTVAEIARMLRASDTSVRGWLKCNPYRPSPARWRDA</sequence>
<comment type="caution">
    <text evidence="1">The sequence shown here is derived from an EMBL/GenBank/DDBJ whole genome shotgun (WGS) entry which is preliminary data.</text>
</comment>